<protein>
    <recommendedName>
        <fullName evidence="3">HEAT repeat domain-containing protein</fullName>
    </recommendedName>
</protein>
<reference evidence="2" key="1">
    <citation type="journal article" date="2019" name="Int. J. Syst. Evol. Microbiol.">
        <title>The Global Catalogue of Microorganisms (GCM) 10K type strain sequencing project: providing services to taxonomists for standard genome sequencing and annotation.</title>
        <authorList>
            <consortium name="The Broad Institute Genomics Platform"/>
            <consortium name="The Broad Institute Genome Sequencing Center for Infectious Disease"/>
            <person name="Wu L."/>
            <person name="Ma J."/>
        </authorList>
    </citation>
    <scope>NUCLEOTIDE SEQUENCE [LARGE SCALE GENOMIC DNA]</scope>
    <source>
        <strain evidence="2">CECT 8289</strain>
    </source>
</reference>
<evidence type="ECO:0008006" key="3">
    <source>
        <dbReference type="Google" id="ProtNLM"/>
    </source>
</evidence>
<comment type="caution">
    <text evidence="1">The sequence shown here is derived from an EMBL/GenBank/DDBJ whole genome shotgun (WGS) entry which is preliminary data.</text>
</comment>
<dbReference type="SUPFAM" id="SSF48371">
    <property type="entry name" value="ARM repeat"/>
    <property type="match status" value="1"/>
</dbReference>
<dbReference type="InterPro" id="IPR011989">
    <property type="entry name" value="ARM-like"/>
</dbReference>
<dbReference type="InterPro" id="IPR016024">
    <property type="entry name" value="ARM-type_fold"/>
</dbReference>
<accession>A0ABV8QVE6</accession>
<keyword evidence="2" id="KW-1185">Reference proteome</keyword>
<dbReference type="RefSeq" id="WP_379710940.1">
    <property type="nucleotide sequence ID" value="NZ_JBHSCZ010000005.1"/>
</dbReference>
<evidence type="ECO:0000313" key="1">
    <source>
        <dbReference type="EMBL" id="MFC4263853.1"/>
    </source>
</evidence>
<organism evidence="1 2">
    <name type="scientific">Ferruginibacter yonginensis</name>
    <dbReference type="NCBI Taxonomy" id="1310416"/>
    <lineage>
        <taxon>Bacteria</taxon>
        <taxon>Pseudomonadati</taxon>
        <taxon>Bacteroidota</taxon>
        <taxon>Chitinophagia</taxon>
        <taxon>Chitinophagales</taxon>
        <taxon>Chitinophagaceae</taxon>
        <taxon>Ferruginibacter</taxon>
    </lineage>
</organism>
<proteinExistence type="predicted"/>
<dbReference type="EMBL" id="JBHSCZ010000005">
    <property type="protein sequence ID" value="MFC4263853.1"/>
    <property type="molecule type" value="Genomic_DNA"/>
</dbReference>
<name>A0ABV8QVE6_9BACT</name>
<evidence type="ECO:0000313" key="2">
    <source>
        <dbReference type="Proteomes" id="UP001595907"/>
    </source>
</evidence>
<dbReference type="Proteomes" id="UP001595907">
    <property type="component" value="Unassembled WGS sequence"/>
</dbReference>
<dbReference type="Gene3D" id="1.25.10.10">
    <property type="entry name" value="Leucine-rich Repeat Variant"/>
    <property type="match status" value="1"/>
</dbReference>
<sequence>MSRKNWTDEKLFFRLVNNKSDKTYWDNIRTLRSRANANNFNTCVKQIKSSKPKERIIGIDILAQLGLTPRPFFKESRKLFFDILKKEKDPKVLLSVLYAIGHNNEKLKSDEIALLVSFKDNANEGVRDGLVSALLSVDNKLAIDTLIHLTNDKASHIRDWATFGIGTQIERDNKIIREALWSRVDDKHQDTKLEAIVGLAKRKDLRIKEVIKRELLDGEFGKLIFESIEELNDKDFLPLLKDNLKKAKKDKGIKPDWIKDLIDCITQLEKN</sequence>
<gene>
    <name evidence="1" type="ORF">ACFOWM_13230</name>
</gene>